<evidence type="ECO:0008006" key="3">
    <source>
        <dbReference type="Google" id="ProtNLM"/>
    </source>
</evidence>
<name>A0A2P5C3Q5_PARAD</name>
<dbReference type="OrthoDB" id="1166095at2759"/>
<sequence length="60" mass="6981">ARKKLIHYMVIHKVKVITNSDPIKLLLQKSILTGRYTKWMLTFSELDIAVEKPKVIKCQA</sequence>
<keyword evidence="2" id="KW-1185">Reference proteome</keyword>
<feature type="non-terminal residue" evidence="1">
    <location>
        <position position="1"/>
    </location>
</feature>
<gene>
    <name evidence="1" type="ORF">PanWU01x14_187130</name>
</gene>
<evidence type="ECO:0000313" key="1">
    <source>
        <dbReference type="EMBL" id="PON55645.1"/>
    </source>
</evidence>
<organism evidence="1 2">
    <name type="scientific">Parasponia andersonii</name>
    <name type="common">Sponia andersonii</name>
    <dbReference type="NCBI Taxonomy" id="3476"/>
    <lineage>
        <taxon>Eukaryota</taxon>
        <taxon>Viridiplantae</taxon>
        <taxon>Streptophyta</taxon>
        <taxon>Embryophyta</taxon>
        <taxon>Tracheophyta</taxon>
        <taxon>Spermatophyta</taxon>
        <taxon>Magnoliopsida</taxon>
        <taxon>eudicotyledons</taxon>
        <taxon>Gunneridae</taxon>
        <taxon>Pentapetalae</taxon>
        <taxon>rosids</taxon>
        <taxon>fabids</taxon>
        <taxon>Rosales</taxon>
        <taxon>Cannabaceae</taxon>
        <taxon>Parasponia</taxon>
    </lineage>
</organism>
<reference evidence="2" key="1">
    <citation type="submission" date="2016-06" db="EMBL/GenBank/DDBJ databases">
        <title>Parallel loss of symbiosis genes in relatives of nitrogen-fixing non-legume Parasponia.</title>
        <authorList>
            <person name="Van Velzen R."/>
            <person name="Holmer R."/>
            <person name="Bu F."/>
            <person name="Rutten L."/>
            <person name="Van Zeijl A."/>
            <person name="Liu W."/>
            <person name="Santuari L."/>
            <person name="Cao Q."/>
            <person name="Sharma T."/>
            <person name="Shen D."/>
            <person name="Roswanjaya Y."/>
            <person name="Wardhani T."/>
            <person name="Kalhor M.S."/>
            <person name="Jansen J."/>
            <person name="Van den Hoogen J."/>
            <person name="Gungor B."/>
            <person name="Hartog M."/>
            <person name="Hontelez J."/>
            <person name="Verver J."/>
            <person name="Yang W.-C."/>
            <person name="Schijlen E."/>
            <person name="Repin R."/>
            <person name="Schilthuizen M."/>
            <person name="Schranz E."/>
            <person name="Heidstra R."/>
            <person name="Miyata K."/>
            <person name="Fedorova E."/>
            <person name="Kohlen W."/>
            <person name="Bisseling T."/>
            <person name="Smit S."/>
            <person name="Geurts R."/>
        </authorList>
    </citation>
    <scope>NUCLEOTIDE SEQUENCE [LARGE SCALE GENOMIC DNA]</scope>
    <source>
        <strain evidence="2">cv. WU1-14</strain>
    </source>
</reference>
<comment type="caution">
    <text evidence="1">The sequence shown here is derived from an EMBL/GenBank/DDBJ whole genome shotgun (WGS) entry which is preliminary data.</text>
</comment>
<protein>
    <recommendedName>
        <fullName evidence="3">Reverse transcriptase RNase H-like domain-containing protein</fullName>
    </recommendedName>
</protein>
<dbReference type="AlphaFoldDB" id="A0A2P5C3Q5"/>
<evidence type="ECO:0000313" key="2">
    <source>
        <dbReference type="Proteomes" id="UP000237105"/>
    </source>
</evidence>
<proteinExistence type="predicted"/>
<dbReference type="EMBL" id="JXTB01000181">
    <property type="protein sequence ID" value="PON55645.1"/>
    <property type="molecule type" value="Genomic_DNA"/>
</dbReference>
<dbReference type="Proteomes" id="UP000237105">
    <property type="component" value="Unassembled WGS sequence"/>
</dbReference>
<accession>A0A2P5C3Q5</accession>